<keyword evidence="5" id="KW-1185">Reference proteome</keyword>
<keyword evidence="1" id="KW-0677">Repeat</keyword>
<dbReference type="PANTHER" id="PTHR13780">
    <property type="entry name" value="AMP-ACTIVATED PROTEIN KINASE, GAMMA REGULATORY SUBUNIT"/>
    <property type="match status" value="1"/>
</dbReference>
<dbReference type="InterPro" id="IPR000644">
    <property type="entry name" value="CBS_dom"/>
</dbReference>
<dbReference type="Pfam" id="PF00571">
    <property type="entry name" value="CBS"/>
    <property type="match status" value="1"/>
</dbReference>
<dbReference type="SMART" id="SM00116">
    <property type="entry name" value="CBS"/>
    <property type="match status" value="2"/>
</dbReference>
<organism evidence="4 5">
    <name type="scientific">Clydaea vesicula</name>
    <dbReference type="NCBI Taxonomy" id="447962"/>
    <lineage>
        <taxon>Eukaryota</taxon>
        <taxon>Fungi</taxon>
        <taxon>Fungi incertae sedis</taxon>
        <taxon>Chytridiomycota</taxon>
        <taxon>Chytridiomycota incertae sedis</taxon>
        <taxon>Chytridiomycetes</taxon>
        <taxon>Lobulomycetales</taxon>
        <taxon>Lobulomycetaceae</taxon>
        <taxon>Clydaea</taxon>
    </lineage>
</organism>
<protein>
    <recommendedName>
        <fullName evidence="3">CBS domain-containing protein</fullName>
    </recommendedName>
</protein>
<evidence type="ECO:0000313" key="5">
    <source>
        <dbReference type="Proteomes" id="UP001211065"/>
    </source>
</evidence>
<evidence type="ECO:0000313" key="4">
    <source>
        <dbReference type="EMBL" id="KAJ3218758.1"/>
    </source>
</evidence>
<evidence type="ECO:0000259" key="3">
    <source>
        <dbReference type="SMART" id="SM00116"/>
    </source>
</evidence>
<proteinExistence type="predicted"/>
<gene>
    <name evidence="4" type="ORF">HK099_004941</name>
</gene>
<dbReference type="InterPro" id="IPR046342">
    <property type="entry name" value="CBS_dom_sf"/>
</dbReference>
<dbReference type="EMBL" id="JADGJW010000366">
    <property type="protein sequence ID" value="KAJ3218758.1"/>
    <property type="molecule type" value="Genomic_DNA"/>
</dbReference>
<dbReference type="PANTHER" id="PTHR13780:SF128">
    <property type="entry name" value="CBS DOMAIN-CONTAINING PROTEIN"/>
    <property type="match status" value="1"/>
</dbReference>
<dbReference type="AlphaFoldDB" id="A0AAD5XV95"/>
<sequence length="342" mass="39749">MSNSKPMINEIYNKLGELTVQDLLYSIGEKKKLVSVNEDSTIEYTLNLLKNENLLSLPVYRMSDGEKCLVAMVSIFDILAHSVFAKVFHLKEEEQINVNVDNWVERYLLIVKEERSFFETPVKVVTNSMLTTRESQSNKISDWSIRAEEPLTTLLRMFTTSRFHRALVLPQEKENTFENLKILTQTDFVNFLFKNRLTLLGEEFLKKMEFNENFFKYGLNFTVVPETMKAFDGFKTLYSKGSTGLAVVDAFDKFVGDLSGEDLRYMVKENLDDLLLTIKEFNLKLLCQKKFQVLKKKDLCRNKLHRIWVVDDAHYKPISCISLTTLLTAFVPEHFELLAIKV</sequence>
<evidence type="ECO:0000256" key="1">
    <source>
        <dbReference type="ARBA" id="ARBA00022737"/>
    </source>
</evidence>
<dbReference type="SUPFAM" id="SSF54631">
    <property type="entry name" value="CBS-domain pair"/>
    <property type="match status" value="2"/>
</dbReference>
<feature type="domain" description="CBS" evidence="3">
    <location>
        <begin position="32"/>
        <end position="83"/>
    </location>
</feature>
<evidence type="ECO:0000256" key="2">
    <source>
        <dbReference type="ARBA" id="ARBA00023122"/>
    </source>
</evidence>
<dbReference type="InterPro" id="IPR050511">
    <property type="entry name" value="AMPK_gamma/SDS23_families"/>
</dbReference>
<dbReference type="Proteomes" id="UP001211065">
    <property type="component" value="Unassembled WGS sequence"/>
</dbReference>
<reference evidence="4" key="1">
    <citation type="submission" date="2020-05" db="EMBL/GenBank/DDBJ databases">
        <title>Phylogenomic resolution of chytrid fungi.</title>
        <authorList>
            <person name="Stajich J.E."/>
            <person name="Amses K."/>
            <person name="Simmons R."/>
            <person name="Seto K."/>
            <person name="Myers J."/>
            <person name="Bonds A."/>
            <person name="Quandt C.A."/>
            <person name="Barry K."/>
            <person name="Liu P."/>
            <person name="Grigoriev I."/>
            <person name="Longcore J.E."/>
            <person name="James T.Y."/>
        </authorList>
    </citation>
    <scope>NUCLEOTIDE SEQUENCE</scope>
    <source>
        <strain evidence="4">JEL0476</strain>
    </source>
</reference>
<dbReference type="Gene3D" id="3.10.580.10">
    <property type="entry name" value="CBS-domain"/>
    <property type="match status" value="2"/>
</dbReference>
<keyword evidence="2" id="KW-0129">CBS domain</keyword>
<comment type="caution">
    <text evidence="4">The sequence shown here is derived from an EMBL/GenBank/DDBJ whole genome shotgun (WGS) entry which is preliminary data.</text>
</comment>
<feature type="domain" description="CBS" evidence="3">
    <location>
        <begin position="220"/>
        <end position="268"/>
    </location>
</feature>
<name>A0AAD5XV95_9FUNG</name>
<accession>A0AAD5XV95</accession>